<evidence type="ECO:0000313" key="4">
    <source>
        <dbReference type="Proteomes" id="UP000515934"/>
    </source>
</evidence>
<gene>
    <name evidence="3" type="ORF">H9L06_09570</name>
</gene>
<feature type="region of interest" description="Disordered" evidence="1">
    <location>
        <begin position="23"/>
        <end position="42"/>
    </location>
</feature>
<keyword evidence="2" id="KW-1133">Transmembrane helix</keyword>
<name>A0A7G9S3R3_9MICO</name>
<feature type="transmembrane region" description="Helical" evidence="2">
    <location>
        <begin position="181"/>
        <end position="202"/>
    </location>
</feature>
<sequence length="210" mass="21809">MSATRLANAISREEMRMTWELIPDASGPQNTPGNGSGSPKRSASPRWVMLLIGIVVALLGAALVVWPFFAASRIVAILVGAALIANGVAAIVGTPVRALGAPAGVLLIVLGLFALAFPEFTVSMLVGFVAFLMLLFGGIWLLIAIRLRTRIRPLFIVLPALVVALGLVALFFPAVALTVAALAAGVVTLLIGGSIVWGALALRRGTLPRD</sequence>
<dbReference type="AlphaFoldDB" id="A0A7G9S3R3"/>
<dbReference type="InterPro" id="IPR005325">
    <property type="entry name" value="DUF308_memb"/>
</dbReference>
<accession>A0A7G9S3R3</accession>
<dbReference type="EMBL" id="CP060716">
    <property type="protein sequence ID" value="QNN62488.1"/>
    <property type="molecule type" value="Genomic_DNA"/>
</dbReference>
<evidence type="ECO:0000256" key="2">
    <source>
        <dbReference type="SAM" id="Phobius"/>
    </source>
</evidence>
<reference evidence="3 4" key="1">
    <citation type="submission" date="2020-08" db="EMBL/GenBank/DDBJ databases">
        <title>Genome sequence of Leucobacter denitrificans KACC 14055T.</title>
        <authorList>
            <person name="Hyun D.-W."/>
            <person name="Bae J.-W."/>
        </authorList>
    </citation>
    <scope>NUCLEOTIDE SEQUENCE [LARGE SCALE GENOMIC DNA]</scope>
    <source>
        <strain evidence="3 4">KACC 14055</strain>
    </source>
</reference>
<dbReference type="RefSeq" id="WP_187554958.1">
    <property type="nucleotide sequence ID" value="NZ_CP060716.1"/>
</dbReference>
<feature type="transmembrane region" description="Helical" evidence="2">
    <location>
        <begin position="123"/>
        <end position="143"/>
    </location>
</feature>
<evidence type="ECO:0000313" key="3">
    <source>
        <dbReference type="EMBL" id="QNN62488.1"/>
    </source>
</evidence>
<feature type="transmembrane region" description="Helical" evidence="2">
    <location>
        <begin position="99"/>
        <end position="117"/>
    </location>
</feature>
<feature type="transmembrane region" description="Helical" evidence="2">
    <location>
        <begin position="155"/>
        <end position="175"/>
    </location>
</feature>
<dbReference type="KEGG" id="ldn:H9L06_09570"/>
<protein>
    <submittedName>
        <fullName evidence="3">DUF308 domain-containing protein</fullName>
    </submittedName>
</protein>
<dbReference type="Proteomes" id="UP000515934">
    <property type="component" value="Chromosome"/>
</dbReference>
<evidence type="ECO:0000256" key="1">
    <source>
        <dbReference type="SAM" id="MobiDB-lite"/>
    </source>
</evidence>
<keyword evidence="4" id="KW-1185">Reference proteome</keyword>
<feature type="transmembrane region" description="Helical" evidence="2">
    <location>
        <begin position="47"/>
        <end position="68"/>
    </location>
</feature>
<feature type="compositionally biased region" description="Polar residues" evidence="1">
    <location>
        <begin position="27"/>
        <end position="41"/>
    </location>
</feature>
<feature type="transmembrane region" description="Helical" evidence="2">
    <location>
        <begin position="74"/>
        <end position="92"/>
    </location>
</feature>
<organism evidence="3 4">
    <name type="scientific">Leucobacter denitrificans</name>
    <dbReference type="NCBI Taxonomy" id="683042"/>
    <lineage>
        <taxon>Bacteria</taxon>
        <taxon>Bacillati</taxon>
        <taxon>Actinomycetota</taxon>
        <taxon>Actinomycetes</taxon>
        <taxon>Micrococcales</taxon>
        <taxon>Microbacteriaceae</taxon>
        <taxon>Leucobacter</taxon>
    </lineage>
</organism>
<proteinExistence type="predicted"/>
<keyword evidence="2" id="KW-0472">Membrane</keyword>
<dbReference type="Pfam" id="PF03729">
    <property type="entry name" value="DUF308"/>
    <property type="match status" value="2"/>
</dbReference>
<keyword evidence="2" id="KW-0812">Transmembrane</keyword>